<dbReference type="InterPro" id="IPR006047">
    <property type="entry name" value="GH13_cat_dom"/>
</dbReference>
<dbReference type="InterPro" id="IPR017853">
    <property type="entry name" value="GH"/>
</dbReference>
<keyword evidence="3" id="KW-0321">Glycogen metabolism</keyword>
<dbReference type="InterPro" id="IPR006407">
    <property type="entry name" value="GlgB"/>
</dbReference>
<dbReference type="SUPFAM" id="SSF51445">
    <property type="entry name" value="(Trans)glycosidases"/>
    <property type="match status" value="1"/>
</dbReference>
<dbReference type="Pfam" id="PF02922">
    <property type="entry name" value="CBM_48"/>
    <property type="match status" value="1"/>
</dbReference>
<organism evidence="10 11">
    <name type="scientific">Merdimonas faecis</name>
    <dbReference type="NCBI Taxonomy" id="1653435"/>
    <lineage>
        <taxon>Bacteria</taxon>
        <taxon>Bacillati</taxon>
        <taxon>Bacillota</taxon>
        <taxon>Clostridia</taxon>
        <taxon>Lachnospirales</taxon>
        <taxon>Lachnospiraceae</taxon>
        <taxon>Merdimonas</taxon>
    </lineage>
</organism>
<evidence type="ECO:0000256" key="5">
    <source>
        <dbReference type="ARBA" id="ARBA00023056"/>
    </source>
</evidence>
<dbReference type="InterPro" id="IPR013783">
    <property type="entry name" value="Ig-like_fold"/>
</dbReference>
<dbReference type="GO" id="GO:0005978">
    <property type="term" value="P:glycogen biosynthetic process"/>
    <property type="evidence" value="ECO:0007669"/>
    <property type="project" value="UniProtKB-UniRule"/>
</dbReference>
<accession>A0A9D3AJF7</accession>
<comment type="pathway">
    <text evidence="2">Glycan biosynthesis; glycogen biosynthesis.</text>
</comment>
<reference evidence="10" key="1">
    <citation type="journal article" date="2021" name="PeerJ">
        <title>Extensive microbial diversity within the chicken gut microbiome revealed by metagenomics and culture.</title>
        <authorList>
            <person name="Gilroy R."/>
            <person name="Ravi A."/>
            <person name="Getino M."/>
            <person name="Pursley I."/>
            <person name="Horton D.L."/>
            <person name="Alikhan N.F."/>
            <person name="Baker D."/>
            <person name="Gharbi K."/>
            <person name="Hall N."/>
            <person name="Watson M."/>
            <person name="Adriaenssens E.M."/>
            <person name="Foster-Nyarko E."/>
            <person name="Jarju S."/>
            <person name="Secka A."/>
            <person name="Antonio M."/>
            <person name="Oren A."/>
            <person name="Chaudhuri R.R."/>
            <person name="La Ragione R."/>
            <person name="Hildebrand F."/>
            <person name="Pallen M.J."/>
        </authorList>
    </citation>
    <scope>NUCLEOTIDE SEQUENCE</scope>
    <source>
        <strain evidence="10">USAMLcec4-12693</strain>
    </source>
</reference>
<evidence type="ECO:0000259" key="9">
    <source>
        <dbReference type="SMART" id="SM00642"/>
    </source>
</evidence>
<keyword evidence="6" id="KW-0119">Carbohydrate metabolism</keyword>
<dbReference type="Gene3D" id="2.60.40.1180">
    <property type="entry name" value="Golgi alpha-mannosidase II"/>
    <property type="match status" value="1"/>
</dbReference>
<dbReference type="Proteomes" id="UP000813420">
    <property type="component" value="Unassembled WGS sequence"/>
</dbReference>
<dbReference type="InterPro" id="IPR013780">
    <property type="entry name" value="Glyco_hydro_b"/>
</dbReference>
<evidence type="ECO:0000256" key="1">
    <source>
        <dbReference type="ARBA" id="ARBA00002953"/>
    </source>
</evidence>
<keyword evidence="5" id="KW-0320">Glycogen biosynthesis</keyword>
<gene>
    <name evidence="10" type="primary">glgB</name>
    <name evidence="10" type="ORF">K8V39_07550</name>
</gene>
<dbReference type="PANTHER" id="PTHR43651:SF3">
    <property type="entry name" value="1,4-ALPHA-GLUCAN-BRANCHING ENZYME"/>
    <property type="match status" value="1"/>
</dbReference>
<dbReference type="EC" id="2.4.1.18" evidence="7"/>
<feature type="active site" description="Proton donor" evidence="8">
    <location>
        <position position="340"/>
    </location>
</feature>
<proteinExistence type="predicted"/>
<dbReference type="InterPro" id="IPR037439">
    <property type="entry name" value="Branching_enzy"/>
</dbReference>
<dbReference type="RefSeq" id="WP_270645348.1">
    <property type="nucleotide sequence ID" value="NZ_DYXE01000067.1"/>
</dbReference>
<evidence type="ECO:0000256" key="3">
    <source>
        <dbReference type="ARBA" id="ARBA00022600"/>
    </source>
</evidence>
<dbReference type="InterPro" id="IPR044143">
    <property type="entry name" value="GlgB_N_E_set_prok"/>
</dbReference>
<dbReference type="Gene3D" id="3.20.20.80">
    <property type="entry name" value="Glycosidases"/>
    <property type="match status" value="1"/>
</dbReference>
<dbReference type="PANTHER" id="PTHR43651">
    <property type="entry name" value="1,4-ALPHA-GLUCAN-BRANCHING ENZYME"/>
    <property type="match status" value="1"/>
</dbReference>
<name>A0A9D3AJF7_9FIRM</name>
<dbReference type="Pfam" id="PF00128">
    <property type="entry name" value="Alpha-amylase"/>
    <property type="match status" value="1"/>
</dbReference>
<dbReference type="Gene3D" id="2.60.40.10">
    <property type="entry name" value="Immunoglobulins"/>
    <property type="match status" value="1"/>
</dbReference>
<comment type="function">
    <text evidence="1">Catalyzes the formation of the alpha-1,6-glucosidic linkages in glycogen by scission of a 1,4-alpha-linked oligosaccharide from growing alpha-1,4-glucan chains and the subsequent attachment of the oligosaccharide to the alpha-1,6 position.</text>
</comment>
<dbReference type="GO" id="GO:0003844">
    <property type="term" value="F:1,4-alpha-glucan branching enzyme activity"/>
    <property type="evidence" value="ECO:0007669"/>
    <property type="project" value="UniProtKB-UniRule"/>
</dbReference>
<comment type="caution">
    <text evidence="10">The sequence shown here is derived from an EMBL/GenBank/DDBJ whole genome shotgun (WGS) entry which is preliminary data.</text>
</comment>
<evidence type="ECO:0000256" key="2">
    <source>
        <dbReference type="ARBA" id="ARBA00004964"/>
    </source>
</evidence>
<dbReference type="CDD" id="cd11322">
    <property type="entry name" value="AmyAc_Glg_BE"/>
    <property type="match status" value="1"/>
</dbReference>
<evidence type="ECO:0000313" key="10">
    <source>
        <dbReference type="EMBL" id="HJH50102.1"/>
    </source>
</evidence>
<dbReference type="NCBIfam" id="NF008967">
    <property type="entry name" value="PRK12313.1"/>
    <property type="match status" value="1"/>
</dbReference>
<dbReference type="GO" id="GO:0005829">
    <property type="term" value="C:cytosol"/>
    <property type="evidence" value="ECO:0007669"/>
    <property type="project" value="TreeGrafter"/>
</dbReference>
<evidence type="ECO:0000313" key="11">
    <source>
        <dbReference type="Proteomes" id="UP000813420"/>
    </source>
</evidence>
<feature type="active site" description="Nucleophile" evidence="8">
    <location>
        <position position="297"/>
    </location>
</feature>
<evidence type="ECO:0000256" key="6">
    <source>
        <dbReference type="ARBA" id="ARBA00023277"/>
    </source>
</evidence>
<reference evidence="10" key="2">
    <citation type="submission" date="2021-09" db="EMBL/GenBank/DDBJ databases">
        <authorList>
            <person name="Gilroy R."/>
        </authorList>
    </citation>
    <scope>NUCLEOTIDE SEQUENCE</scope>
    <source>
        <strain evidence="10">USAMLcec4-12693</strain>
    </source>
</reference>
<dbReference type="InterPro" id="IPR004193">
    <property type="entry name" value="Glyco_hydro_13_N"/>
</dbReference>
<feature type="domain" description="Glycosyl hydrolase family 13 catalytic" evidence="9">
    <location>
        <begin position="154"/>
        <end position="485"/>
    </location>
</feature>
<keyword evidence="4" id="KW-0328">Glycosyltransferase</keyword>
<sequence length="602" mass="69955">MDFYNFYTGHEFEADQWLGAHITEGGTVFRTFAPSAAGVCLLLQGKEYPMHKVHDGNFYEIFLPGTAAGALYEYRIYQSDGQVRDHCDPFGFGMELRPAHKSVVRDLDAYQFSDHSWMQQRTDRTEEPLNIYELHLGSWRKKISGTGKDTAGTEWYRYDELPALLIPYLKEAGYNYIEILPITEHPCDESWGYQPTGFYAPTSRYGTSANLQNMVDLFHQAGIGVLLDFVPVHFAVDDYALVQYDGTALFEYPHSDVGVSEWGSYNFMHSRGEVRSFLQSCANYWLKTYHFDGLRMDAISRILYWQGDERRGVNGNAVDFMKTMNSGIKRRNPGCILIAEDSTNYPGVTKPAGQGGLGFDYKWDMGWMHDTLDFFRTGPEYRTANYHKLTFSMMYFSNERYLLPFSHDEVVHGKATILQKMYGEYDKKFPQGRVLYLYMMLHPGKKLNFMGNEFGQLREWDEKRAQDWLLRKYPIHDAFYHYMARLNHLYLTCPAFYAWDYRPEGFTWLDCHQEERCIYAIRRLCGEDCLIGILNLSDSLQEDFRIPADALSPSEHPEPRLLLHTDWEPFGGKTKEDTLPWRQEEGSFYFSLPPFSGILLSV</sequence>
<dbReference type="SMART" id="SM00642">
    <property type="entry name" value="Aamy"/>
    <property type="match status" value="1"/>
</dbReference>
<dbReference type="CDD" id="cd02855">
    <property type="entry name" value="E_set_GBE_prok_N"/>
    <property type="match status" value="1"/>
</dbReference>
<keyword evidence="4" id="KW-0808">Transferase</keyword>
<protein>
    <recommendedName>
        <fullName evidence="7">1,4-alpha-glucan branching enzyme</fullName>
        <ecNumber evidence="7">2.4.1.18</ecNumber>
    </recommendedName>
</protein>
<evidence type="ECO:0000256" key="7">
    <source>
        <dbReference type="NCBIfam" id="TIGR01515"/>
    </source>
</evidence>
<dbReference type="InterPro" id="IPR014756">
    <property type="entry name" value="Ig_E-set"/>
</dbReference>
<dbReference type="EMBL" id="DYXE01000067">
    <property type="protein sequence ID" value="HJH50102.1"/>
    <property type="molecule type" value="Genomic_DNA"/>
</dbReference>
<dbReference type="PIRSF" id="PIRSF000463">
    <property type="entry name" value="GlgB"/>
    <property type="match status" value="1"/>
</dbReference>
<dbReference type="AlphaFoldDB" id="A0A9D3AJF7"/>
<dbReference type="SUPFAM" id="SSF81296">
    <property type="entry name" value="E set domains"/>
    <property type="match status" value="1"/>
</dbReference>
<evidence type="ECO:0000256" key="4">
    <source>
        <dbReference type="ARBA" id="ARBA00022676"/>
    </source>
</evidence>
<dbReference type="SUPFAM" id="SSF51011">
    <property type="entry name" value="Glycosyl hydrolase domain"/>
    <property type="match status" value="1"/>
</dbReference>
<evidence type="ECO:0000256" key="8">
    <source>
        <dbReference type="PIRSR" id="PIRSR000463-1"/>
    </source>
</evidence>
<dbReference type="GO" id="GO:0004553">
    <property type="term" value="F:hydrolase activity, hydrolyzing O-glycosyl compounds"/>
    <property type="evidence" value="ECO:0007669"/>
    <property type="project" value="InterPro"/>
</dbReference>
<dbReference type="NCBIfam" id="TIGR01515">
    <property type="entry name" value="branching_enzym"/>
    <property type="match status" value="1"/>
</dbReference>